<proteinExistence type="predicted"/>
<dbReference type="OrthoDB" id="473122at2"/>
<organism evidence="1 2">
    <name type="scientific">Lyngbya aestuarii BL J</name>
    <dbReference type="NCBI Taxonomy" id="1348334"/>
    <lineage>
        <taxon>Bacteria</taxon>
        <taxon>Bacillati</taxon>
        <taxon>Cyanobacteriota</taxon>
        <taxon>Cyanophyceae</taxon>
        <taxon>Oscillatoriophycideae</taxon>
        <taxon>Oscillatoriales</taxon>
        <taxon>Microcoleaceae</taxon>
        <taxon>Lyngbya</taxon>
    </lineage>
</organism>
<dbReference type="RefSeq" id="WP_023069833.1">
    <property type="nucleotide sequence ID" value="NZ_AUZM01000189.1"/>
</dbReference>
<dbReference type="AlphaFoldDB" id="U7Q7P9"/>
<keyword evidence="2" id="KW-1185">Reference proteome</keyword>
<dbReference type="SUPFAM" id="SSF141571">
    <property type="entry name" value="Pentapeptide repeat-like"/>
    <property type="match status" value="1"/>
</dbReference>
<evidence type="ECO:0000313" key="2">
    <source>
        <dbReference type="Proteomes" id="UP000017127"/>
    </source>
</evidence>
<name>U7Q7P9_9CYAN</name>
<protein>
    <submittedName>
        <fullName evidence="1">Pentapeptide repeats family protein</fullName>
    </submittedName>
</protein>
<dbReference type="Gene3D" id="2.160.20.80">
    <property type="entry name" value="E3 ubiquitin-protein ligase SopA"/>
    <property type="match status" value="1"/>
</dbReference>
<evidence type="ECO:0000313" key="1">
    <source>
        <dbReference type="EMBL" id="ERT03833.1"/>
    </source>
</evidence>
<dbReference type="EMBL" id="AUZM01000189">
    <property type="protein sequence ID" value="ERT03833.1"/>
    <property type="molecule type" value="Genomic_DNA"/>
</dbReference>
<sequence>ADLSCANLSCANLIRADLSCANLSDIRWDNHTKWSNVTGLEEAKNVPEAWKQ</sequence>
<gene>
    <name evidence="1" type="ORF">M595_6227</name>
</gene>
<dbReference type="Pfam" id="PF00805">
    <property type="entry name" value="Pentapeptide"/>
    <property type="match status" value="1"/>
</dbReference>
<comment type="caution">
    <text evidence="1">The sequence shown here is derived from an EMBL/GenBank/DDBJ whole genome shotgun (WGS) entry which is preliminary data.</text>
</comment>
<dbReference type="Proteomes" id="UP000017127">
    <property type="component" value="Unassembled WGS sequence"/>
</dbReference>
<accession>U7Q7P9</accession>
<feature type="non-terminal residue" evidence="1">
    <location>
        <position position="1"/>
    </location>
</feature>
<reference evidence="1 2" key="1">
    <citation type="journal article" date="2013" name="Front. Microbiol.">
        <title>Comparative genomic analyses of the cyanobacterium, Lyngbya aestuarii BL J, a powerful hydrogen producer.</title>
        <authorList>
            <person name="Kothari A."/>
            <person name="Vaughn M."/>
            <person name="Garcia-Pichel F."/>
        </authorList>
    </citation>
    <scope>NUCLEOTIDE SEQUENCE [LARGE SCALE GENOMIC DNA]</scope>
    <source>
        <strain evidence="1 2">BL J</strain>
    </source>
</reference>
<dbReference type="InterPro" id="IPR001646">
    <property type="entry name" value="5peptide_repeat"/>
</dbReference>